<name>A0ABW1XHT4_9ALTE</name>
<dbReference type="Pfam" id="PF00015">
    <property type="entry name" value="MCPsignal"/>
    <property type="match status" value="1"/>
</dbReference>
<evidence type="ECO:0000256" key="5">
    <source>
        <dbReference type="SAM" id="Phobius"/>
    </source>
</evidence>
<keyword evidence="5" id="KW-0812">Transmembrane</keyword>
<protein>
    <submittedName>
        <fullName evidence="8">Methyl-accepting chemotaxis protein</fullName>
    </submittedName>
</protein>
<sequence length="660" mass="70717">MKPAMLIRTKALYLGGGLLLTAIIVIYSVMQLLALPIIQHEMEIETQLRVNSSANELKVALARGEAVTQALAALAEQASSNKALLVEQAPGIINQFGNQDIAGGGLWPEPGALSPSVQRDSLFWARGNTGQLEMLQDYNDPAGSGYHNEPWYTVGKQLKTGQCGWSDAYEDPSSGVAMVTCTVPIKANGTFWGVATIDLKLSGLAALFARQNQESQGYSFALGANNQIISFPAIRKSRLDMQMLSDAVQQDSSLSPLASAISSGAPLSYLPSGVVDGEESLLTLLNLPDYGMKMGMVLPLSVMQSPVNKLSLSLYLTLLPLLVVFGVILVLYSRKLMDWIDETTSQIKRLISGGSSATLTIERLDEIGLLKQAVNDYGEHLNGILRQIASEAKESKSSAEKLSQLANVLKKRAEGQLNENNMLAAAINQMASSATEVANNTRSTSGTVDESQQLVQRRMGDVEANNAASRELAGVLQQTADIITRLSEDSQQMGAILDVIKSISEQTNLLALNAAIEAARAGEQGRGFAVVADEVRTLAGRSQSSANEIENMIAQLQNSAKRGVEIINNSQNLSEQSLERSDKVIAGFREIVAAFSGIADRTSQIAVAASEQATVASEIHKLAEGIRESNELNSEDANTLSNMSGHSAKLSQRLYDLSHP</sequence>
<comment type="caution">
    <text evidence="8">The sequence shown here is derived from an EMBL/GenBank/DDBJ whole genome shotgun (WGS) entry which is preliminary data.</text>
</comment>
<feature type="transmembrane region" description="Helical" evidence="5">
    <location>
        <begin position="12"/>
        <end position="38"/>
    </location>
</feature>
<keyword evidence="9" id="KW-1185">Reference proteome</keyword>
<evidence type="ECO:0000256" key="2">
    <source>
        <dbReference type="ARBA" id="ARBA00023224"/>
    </source>
</evidence>
<dbReference type="PANTHER" id="PTHR32089">
    <property type="entry name" value="METHYL-ACCEPTING CHEMOTAXIS PROTEIN MCPB"/>
    <property type="match status" value="1"/>
</dbReference>
<dbReference type="PROSITE" id="PS50111">
    <property type="entry name" value="CHEMOTAXIS_TRANSDUC_2"/>
    <property type="match status" value="1"/>
</dbReference>
<dbReference type="EMBL" id="JBHSUS010000001">
    <property type="protein sequence ID" value="MFC6439076.1"/>
    <property type="molecule type" value="Genomic_DNA"/>
</dbReference>
<keyword evidence="2 4" id="KW-0807">Transducer</keyword>
<evidence type="ECO:0000259" key="7">
    <source>
        <dbReference type="PROSITE" id="PS50885"/>
    </source>
</evidence>
<dbReference type="Proteomes" id="UP001596364">
    <property type="component" value="Unassembled WGS sequence"/>
</dbReference>
<dbReference type="InterPro" id="IPR003660">
    <property type="entry name" value="HAMP_dom"/>
</dbReference>
<evidence type="ECO:0000256" key="3">
    <source>
        <dbReference type="ARBA" id="ARBA00029447"/>
    </source>
</evidence>
<dbReference type="InterPro" id="IPR004089">
    <property type="entry name" value="MCPsignal_dom"/>
</dbReference>
<dbReference type="PROSITE" id="PS50885">
    <property type="entry name" value="HAMP"/>
    <property type="match status" value="1"/>
</dbReference>
<dbReference type="RefSeq" id="WP_131259176.1">
    <property type="nucleotide sequence ID" value="NZ_JBHSUS010000001.1"/>
</dbReference>
<evidence type="ECO:0000313" key="9">
    <source>
        <dbReference type="Proteomes" id="UP001596364"/>
    </source>
</evidence>
<dbReference type="SUPFAM" id="SSF58104">
    <property type="entry name" value="Methyl-accepting chemotaxis protein (MCP) signaling domain"/>
    <property type="match status" value="1"/>
</dbReference>
<evidence type="ECO:0000256" key="4">
    <source>
        <dbReference type="PROSITE-ProRule" id="PRU00284"/>
    </source>
</evidence>
<gene>
    <name evidence="8" type="ORF">ACFP85_02770</name>
</gene>
<dbReference type="SMART" id="SM00283">
    <property type="entry name" value="MA"/>
    <property type="match status" value="1"/>
</dbReference>
<feature type="domain" description="Methyl-accepting transducer" evidence="6">
    <location>
        <begin position="391"/>
        <end position="627"/>
    </location>
</feature>
<evidence type="ECO:0000259" key="6">
    <source>
        <dbReference type="PROSITE" id="PS50111"/>
    </source>
</evidence>
<evidence type="ECO:0000256" key="1">
    <source>
        <dbReference type="ARBA" id="ARBA00004370"/>
    </source>
</evidence>
<feature type="transmembrane region" description="Helical" evidence="5">
    <location>
        <begin position="312"/>
        <end position="332"/>
    </location>
</feature>
<organism evidence="8 9">
    <name type="scientific">Pseudobowmanella zhangzhouensis</name>
    <dbReference type="NCBI Taxonomy" id="1537679"/>
    <lineage>
        <taxon>Bacteria</taxon>
        <taxon>Pseudomonadati</taxon>
        <taxon>Pseudomonadota</taxon>
        <taxon>Gammaproteobacteria</taxon>
        <taxon>Alteromonadales</taxon>
        <taxon>Alteromonadaceae</taxon>
    </lineage>
</organism>
<dbReference type="CDD" id="cd11386">
    <property type="entry name" value="MCP_signal"/>
    <property type="match status" value="1"/>
</dbReference>
<evidence type="ECO:0000313" key="8">
    <source>
        <dbReference type="EMBL" id="MFC6439076.1"/>
    </source>
</evidence>
<proteinExistence type="inferred from homology"/>
<comment type="similarity">
    <text evidence="3">Belongs to the methyl-accepting chemotaxis (MCP) protein family.</text>
</comment>
<feature type="domain" description="HAMP" evidence="7">
    <location>
        <begin position="334"/>
        <end position="386"/>
    </location>
</feature>
<accession>A0ABW1XHT4</accession>
<dbReference type="Gene3D" id="1.10.287.950">
    <property type="entry name" value="Methyl-accepting chemotaxis protein"/>
    <property type="match status" value="1"/>
</dbReference>
<reference evidence="9" key="1">
    <citation type="journal article" date="2019" name="Int. J. Syst. Evol. Microbiol.">
        <title>The Global Catalogue of Microorganisms (GCM) 10K type strain sequencing project: providing services to taxonomists for standard genome sequencing and annotation.</title>
        <authorList>
            <consortium name="The Broad Institute Genomics Platform"/>
            <consortium name="The Broad Institute Genome Sequencing Center for Infectious Disease"/>
            <person name="Wu L."/>
            <person name="Ma J."/>
        </authorList>
    </citation>
    <scope>NUCLEOTIDE SEQUENCE [LARGE SCALE GENOMIC DNA]</scope>
    <source>
        <strain evidence="9">CGMCC 1.16031</strain>
    </source>
</reference>
<keyword evidence="5" id="KW-1133">Transmembrane helix</keyword>
<dbReference type="PANTHER" id="PTHR32089:SF112">
    <property type="entry name" value="LYSOZYME-LIKE PROTEIN-RELATED"/>
    <property type="match status" value="1"/>
</dbReference>
<dbReference type="Gene3D" id="3.30.450.20">
    <property type="entry name" value="PAS domain"/>
    <property type="match status" value="1"/>
</dbReference>
<dbReference type="Pfam" id="PF22673">
    <property type="entry name" value="MCP-like_PDC_1"/>
    <property type="match status" value="1"/>
</dbReference>
<dbReference type="CDD" id="cd12913">
    <property type="entry name" value="PDC1_MCP_like"/>
    <property type="match status" value="1"/>
</dbReference>
<comment type="subcellular location">
    <subcellularLocation>
        <location evidence="1">Membrane</location>
    </subcellularLocation>
</comment>
<keyword evidence="5" id="KW-0472">Membrane</keyword>